<dbReference type="Proteomes" id="UP001501746">
    <property type="component" value="Unassembled WGS sequence"/>
</dbReference>
<keyword evidence="4" id="KW-1185">Reference proteome</keyword>
<evidence type="ECO:0000313" key="4">
    <source>
        <dbReference type="Proteomes" id="UP001501746"/>
    </source>
</evidence>
<feature type="compositionally biased region" description="Basic and acidic residues" evidence="1">
    <location>
        <begin position="193"/>
        <end position="214"/>
    </location>
</feature>
<feature type="region of interest" description="Disordered" evidence="1">
    <location>
        <begin position="187"/>
        <end position="244"/>
    </location>
</feature>
<keyword evidence="2" id="KW-0812">Transmembrane</keyword>
<evidence type="ECO:0000256" key="2">
    <source>
        <dbReference type="SAM" id="Phobius"/>
    </source>
</evidence>
<organism evidence="3 4">
    <name type="scientific">Agromyces salentinus</name>
    <dbReference type="NCBI Taxonomy" id="269421"/>
    <lineage>
        <taxon>Bacteria</taxon>
        <taxon>Bacillati</taxon>
        <taxon>Actinomycetota</taxon>
        <taxon>Actinomycetes</taxon>
        <taxon>Micrococcales</taxon>
        <taxon>Microbacteriaceae</taxon>
        <taxon>Agromyces</taxon>
    </lineage>
</organism>
<gene>
    <name evidence="3" type="ORF">GCM10009750_31110</name>
</gene>
<keyword evidence="2" id="KW-0472">Membrane</keyword>
<proteinExistence type="predicted"/>
<dbReference type="Pfam" id="PF09534">
    <property type="entry name" value="Trp_oprn_chp"/>
    <property type="match status" value="1"/>
</dbReference>
<sequence>MNGARAKSLALLAGVAGAGLTLLAWSQTWFELRLLGQAGIGTADVIAVGGGVASPALAALGLAGLALVAAIAIAGPVLRVVLAVIQALLGGSIILASSLAIGDPVGAVAPAVTEATGVAGTGPTAELVASASATFWPTAAMLGGALVVIAGLVALSTTRQWPGSSRRYSSARVTDAATGEPTTLAAAQVPQMDARRRASDRAVDAWDELSRGDDPTEAGMPGPGSGIGDDVPHAEGEGPTDPSR</sequence>
<dbReference type="InterPro" id="IPR019051">
    <property type="entry name" value="Trp_biosyn_TM_oprn/chp"/>
</dbReference>
<keyword evidence="2" id="KW-1133">Transmembrane helix</keyword>
<accession>A0ABN2N081</accession>
<feature type="transmembrane region" description="Helical" evidence="2">
    <location>
        <begin position="135"/>
        <end position="157"/>
    </location>
</feature>
<comment type="caution">
    <text evidence="3">The sequence shown here is derived from an EMBL/GenBank/DDBJ whole genome shotgun (WGS) entry which is preliminary data.</text>
</comment>
<evidence type="ECO:0000313" key="3">
    <source>
        <dbReference type="EMBL" id="GAA1842634.1"/>
    </source>
</evidence>
<dbReference type="RefSeq" id="WP_157427674.1">
    <property type="nucleotide sequence ID" value="NZ_BAAANK010000009.1"/>
</dbReference>
<evidence type="ECO:0000256" key="1">
    <source>
        <dbReference type="SAM" id="MobiDB-lite"/>
    </source>
</evidence>
<reference evidence="3 4" key="1">
    <citation type="journal article" date="2019" name="Int. J. Syst. Evol. Microbiol.">
        <title>The Global Catalogue of Microorganisms (GCM) 10K type strain sequencing project: providing services to taxonomists for standard genome sequencing and annotation.</title>
        <authorList>
            <consortium name="The Broad Institute Genomics Platform"/>
            <consortium name="The Broad Institute Genome Sequencing Center for Infectious Disease"/>
            <person name="Wu L."/>
            <person name="Ma J."/>
        </authorList>
    </citation>
    <scope>NUCLEOTIDE SEQUENCE [LARGE SCALE GENOMIC DNA]</scope>
    <source>
        <strain evidence="3 4">JCM 14323</strain>
    </source>
</reference>
<evidence type="ECO:0008006" key="5">
    <source>
        <dbReference type="Google" id="ProtNLM"/>
    </source>
</evidence>
<feature type="transmembrane region" description="Helical" evidence="2">
    <location>
        <begin position="48"/>
        <end position="73"/>
    </location>
</feature>
<dbReference type="EMBL" id="BAAANK010000009">
    <property type="protein sequence ID" value="GAA1842634.1"/>
    <property type="molecule type" value="Genomic_DNA"/>
</dbReference>
<name>A0ABN2N081_9MICO</name>
<protein>
    <recommendedName>
        <fullName evidence="5">Trp biosynthesis-associated membrane protein</fullName>
    </recommendedName>
</protein>
<feature type="transmembrane region" description="Helical" evidence="2">
    <location>
        <begin position="80"/>
        <end position="101"/>
    </location>
</feature>